<evidence type="ECO:0000256" key="1">
    <source>
        <dbReference type="ARBA" id="ARBA00022737"/>
    </source>
</evidence>
<evidence type="ECO:0000313" key="6">
    <source>
        <dbReference type="Proteomes" id="UP001209681"/>
    </source>
</evidence>
<keyword evidence="2 3" id="KW-0040">ANK repeat</keyword>
<dbReference type="PANTHER" id="PTHR24171">
    <property type="entry name" value="ANKYRIN REPEAT DOMAIN-CONTAINING PROTEIN 39-RELATED"/>
    <property type="match status" value="1"/>
</dbReference>
<name>A0ABT3N7H2_9BACT</name>
<gene>
    <name evidence="5" type="ORF">OOT00_05300</name>
</gene>
<evidence type="ECO:0000313" key="5">
    <source>
        <dbReference type="EMBL" id="MCW7753401.1"/>
    </source>
</evidence>
<dbReference type="Proteomes" id="UP001209681">
    <property type="component" value="Unassembled WGS sequence"/>
</dbReference>
<keyword evidence="4" id="KW-0472">Membrane</keyword>
<dbReference type="RefSeq" id="WP_265424269.1">
    <property type="nucleotide sequence ID" value="NZ_JAPFPW010000004.1"/>
</dbReference>
<sequence>MGGTDWVSKGFRYLCHLALAGGMVLALFTVAIFQGSVANTGPALAYGEVAYRGAQAHGDQGLIPLRVQDALADCEQKSGLSSDDLKDTGPGLQGVIPTRQGCVGEGEYSSASALPHVREAASLPDVRLSLFADPETSIPVSGRYSRIDPLFLKIEMTGGTMPGKDEADLFFRLVRQNPEFSPPGGEGQLAPGGRTFSFPLPRTFVTTLDMEPDKVLPAGDYILTLVLRSYEDHLAGTNGGDSSHQLSIQIVKDRSELNYELLMASHDGDLKAVQKRLAEGANVHFSDGQGLTALHYAALFNHRAVMEFLLQKGAAIQAMDYRGNPPGYYLYWGYGQKAGVAARYGYREPEDKKKQRAAAQAVFREMMEGMGQGIREGLEDAARASRSPVFLPYDGLHGMPPVAGNERVAAAISKERPGTVVRYEVRLGPSDDSILEDHRGRGDHWNGYGALGWQEAQGRWPSGEVKVTIAGHTFWMAGVDAERLVAWLNGRMKPVSRDNRWDRRPGKFRWKYIQLMQWTENPATPSRVIYEGRISSTRIVIGNQGQ</sequence>
<accession>A0ABT3N7H2</accession>
<comment type="caution">
    <text evidence="5">The sequence shown here is derived from an EMBL/GenBank/DDBJ whole genome shotgun (WGS) entry which is preliminary data.</text>
</comment>
<dbReference type="Pfam" id="PF12796">
    <property type="entry name" value="Ank_2"/>
    <property type="match status" value="1"/>
</dbReference>
<feature type="repeat" description="ANK" evidence="3">
    <location>
        <begin position="289"/>
        <end position="321"/>
    </location>
</feature>
<evidence type="ECO:0000256" key="2">
    <source>
        <dbReference type="ARBA" id="ARBA00023043"/>
    </source>
</evidence>
<keyword evidence="6" id="KW-1185">Reference proteome</keyword>
<dbReference type="SMART" id="SM00248">
    <property type="entry name" value="ANK"/>
    <property type="match status" value="2"/>
</dbReference>
<organism evidence="5 6">
    <name type="scientific">Desulfobotulus pelophilus</name>
    <dbReference type="NCBI Taxonomy" id="2823377"/>
    <lineage>
        <taxon>Bacteria</taxon>
        <taxon>Pseudomonadati</taxon>
        <taxon>Thermodesulfobacteriota</taxon>
        <taxon>Desulfobacteria</taxon>
        <taxon>Desulfobacterales</taxon>
        <taxon>Desulfobacteraceae</taxon>
        <taxon>Desulfobotulus</taxon>
    </lineage>
</organism>
<keyword evidence="4" id="KW-0812">Transmembrane</keyword>
<evidence type="ECO:0000256" key="4">
    <source>
        <dbReference type="SAM" id="Phobius"/>
    </source>
</evidence>
<proteinExistence type="predicted"/>
<evidence type="ECO:0000256" key="3">
    <source>
        <dbReference type="PROSITE-ProRule" id="PRU00023"/>
    </source>
</evidence>
<dbReference type="InterPro" id="IPR002110">
    <property type="entry name" value="Ankyrin_rpt"/>
</dbReference>
<dbReference type="Gene3D" id="1.25.40.20">
    <property type="entry name" value="Ankyrin repeat-containing domain"/>
    <property type="match status" value="1"/>
</dbReference>
<dbReference type="SUPFAM" id="SSF48403">
    <property type="entry name" value="Ankyrin repeat"/>
    <property type="match status" value="1"/>
</dbReference>
<keyword evidence="4" id="KW-1133">Transmembrane helix</keyword>
<dbReference type="InterPro" id="IPR036770">
    <property type="entry name" value="Ankyrin_rpt-contain_sf"/>
</dbReference>
<reference evidence="5 6" key="1">
    <citation type="submission" date="2022-11" db="EMBL/GenBank/DDBJ databases">
        <title>Desulfobotulus tamanensis H1 sp. nov. - anaerobic, alkaliphilic, sulphate reducing bacterium isolated from terrestrial mud volcano.</title>
        <authorList>
            <person name="Frolova A."/>
            <person name="Merkel A.Y."/>
            <person name="Slobodkin A.I."/>
        </authorList>
    </citation>
    <scope>NUCLEOTIDE SEQUENCE [LARGE SCALE GENOMIC DNA]</scope>
    <source>
        <strain evidence="5 6">H1</strain>
    </source>
</reference>
<keyword evidence="1" id="KW-0677">Repeat</keyword>
<protein>
    <submittedName>
        <fullName evidence="5">Ankyrin repeat domain-containing protein</fullName>
    </submittedName>
</protein>
<feature type="transmembrane region" description="Helical" evidence="4">
    <location>
        <begin position="12"/>
        <end position="33"/>
    </location>
</feature>
<dbReference type="EMBL" id="JAPFPW010000004">
    <property type="protein sequence ID" value="MCW7753401.1"/>
    <property type="molecule type" value="Genomic_DNA"/>
</dbReference>
<dbReference type="PROSITE" id="PS50297">
    <property type="entry name" value="ANK_REP_REGION"/>
    <property type="match status" value="1"/>
</dbReference>
<dbReference type="PROSITE" id="PS50088">
    <property type="entry name" value="ANK_REPEAT"/>
    <property type="match status" value="1"/>
</dbReference>